<protein>
    <submittedName>
        <fullName evidence="1">Uncharacterized protein</fullName>
    </submittedName>
</protein>
<reference evidence="1" key="1">
    <citation type="submission" date="2022-09" db="EMBL/GenBank/DDBJ databases">
        <title>Australian commercial rhizobial inoculants.</title>
        <authorList>
            <person name="Kohlmeier M.G."/>
            <person name="O'Hara G.W."/>
            <person name="Colombi E."/>
            <person name="Ramsay J.P."/>
            <person name="Terpolilli J."/>
        </authorList>
    </citation>
    <scope>NUCLEOTIDE SEQUENCE</scope>
    <source>
        <strain evidence="1">WSM1592</strain>
    </source>
</reference>
<proteinExistence type="predicted"/>
<gene>
    <name evidence="1" type="ORF">N2599_13625</name>
</gene>
<dbReference type="EMBL" id="CP104143">
    <property type="protein sequence ID" value="UWU13192.1"/>
    <property type="molecule type" value="Genomic_DNA"/>
</dbReference>
<dbReference type="Proteomes" id="UP001060123">
    <property type="component" value="Chromosome"/>
</dbReference>
<organism evidence="1 2">
    <name type="scientific">Rhizobium sullae</name>
    <name type="common">Rhizobium hedysari</name>
    <dbReference type="NCBI Taxonomy" id="50338"/>
    <lineage>
        <taxon>Bacteria</taxon>
        <taxon>Pseudomonadati</taxon>
        <taxon>Pseudomonadota</taxon>
        <taxon>Alphaproteobacteria</taxon>
        <taxon>Hyphomicrobiales</taxon>
        <taxon>Rhizobiaceae</taxon>
        <taxon>Rhizobium/Agrobacterium group</taxon>
        <taxon>Rhizobium</taxon>
    </lineage>
</organism>
<evidence type="ECO:0000313" key="2">
    <source>
        <dbReference type="Proteomes" id="UP001060123"/>
    </source>
</evidence>
<evidence type="ECO:0000313" key="1">
    <source>
        <dbReference type="EMBL" id="UWU13192.1"/>
    </source>
</evidence>
<dbReference type="RefSeq" id="WP_156915271.1">
    <property type="nucleotide sequence ID" value="NZ_CP104143.1"/>
</dbReference>
<name>A0ABY5XFG4_RHISU</name>
<sequence length="121" mass="14223">MRVRGLWTGNSREHRGDSNGVIATVAYARFRWERRQKRLRLENHLKEERETGFDQGNGAILNLVAHLGMTEAEIIDAAFRSKFIQRRVALDQDGRADRLLLSYETRDIERDYPRRPGKPRF</sequence>
<keyword evidence="2" id="KW-1185">Reference proteome</keyword>
<accession>A0ABY5XFG4</accession>